<reference evidence="1 2" key="1">
    <citation type="submission" date="2016-10" db="EMBL/GenBank/DDBJ databases">
        <title>Genome sequence of the ascomycete fungus Penicillium subrubescens.</title>
        <authorList>
            <person name="De Vries R.P."/>
            <person name="Peng M."/>
            <person name="Dilokpimol A."/>
            <person name="Hilden K."/>
            <person name="Makela M.R."/>
            <person name="Grigoriev I."/>
            <person name="Riley R."/>
            <person name="Granchi Z."/>
        </authorList>
    </citation>
    <scope>NUCLEOTIDE SEQUENCE [LARGE SCALE GENOMIC DNA]</scope>
    <source>
        <strain evidence="1 2">CBS 132785</strain>
    </source>
</reference>
<dbReference type="Proteomes" id="UP000186955">
    <property type="component" value="Unassembled WGS sequence"/>
</dbReference>
<name>A0A1Q5U383_9EURO</name>
<comment type="caution">
    <text evidence="1">The sequence shown here is derived from an EMBL/GenBank/DDBJ whole genome shotgun (WGS) entry which is preliminary data.</text>
</comment>
<accession>A0A1Q5U383</accession>
<evidence type="ECO:0000313" key="2">
    <source>
        <dbReference type="Proteomes" id="UP000186955"/>
    </source>
</evidence>
<dbReference type="EMBL" id="MNBE01000585">
    <property type="protein sequence ID" value="OKP06939.1"/>
    <property type="molecule type" value="Genomic_DNA"/>
</dbReference>
<protein>
    <submittedName>
        <fullName evidence="1">Uncharacterized protein</fullName>
    </submittedName>
</protein>
<organism evidence="1 2">
    <name type="scientific">Penicillium subrubescens</name>
    <dbReference type="NCBI Taxonomy" id="1316194"/>
    <lineage>
        <taxon>Eukaryota</taxon>
        <taxon>Fungi</taxon>
        <taxon>Dikarya</taxon>
        <taxon>Ascomycota</taxon>
        <taxon>Pezizomycotina</taxon>
        <taxon>Eurotiomycetes</taxon>
        <taxon>Eurotiomycetidae</taxon>
        <taxon>Eurotiales</taxon>
        <taxon>Aspergillaceae</taxon>
        <taxon>Penicillium</taxon>
    </lineage>
</organism>
<evidence type="ECO:0000313" key="1">
    <source>
        <dbReference type="EMBL" id="OKP06939.1"/>
    </source>
</evidence>
<gene>
    <name evidence="1" type="ORF">PENSUB_6122</name>
</gene>
<sequence length="146" mass="16729">MHANNDLPRALSISVHSPSCSPMHGRCLDGLFDRFNLHPDYELPPGGWRILWGRVYFRAYFNPAIPVHNGRRLSDGLDLYPHYGLFHTSCVWRPLHCYSNKLAEYSLHLGCIQCVPHRPDLYTNGDVLWALPRHTGADLDAKVLLR</sequence>
<keyword evidence="2" id="KW-1185">Reference proteome</keyword>
<proteinExistence type="predicted"/>
<dbReference type="AlphaFoldDB" id="A0A1Q5U383"/>